<dbReference type="OrthoDB" id="259708at2759"/>
<feature type="domain" description="J" evidence="10">
    <location>
        <begin position="63"/>
        <end position="128"/>
    </location>
</feature>
<evidence type="ECO:0000256" key="6">
    <source>
        <dbReference type="ARBA" id="ARBA00053783"/>
    </source>
</evidence>
<dbReference type="CDD" id="cd06257">
    <property type="entry name" value="DnaJ"/>
    <property type="match status" value="1"/>
</dbReference>
<dbReference type="Pfam" id="PF00076">
    <property type="entry name" value="RRM_1"/>
    <property type="match status" value="1"/>
</dbReference>
<keyword evidence="13" id="KW-1185">Reference proteome</keyword>
<evidence type="ECO:0000256" key="3">
    <source>
        <dbReference type="ARBA" id="ARBA00022490"/>
    </source>
</evidence>
<dbReference type="Pfam" id="PF00226">
    <property type="entry name" value="DnaJ"/>
    <property type="match status" value="1"/>
</dbReference>
<keyword evidence="4" id="KW-0143">Chaperone</keyword>
<dbReference type="GO" id="GO:0003723">
    <property type="term" value="F:RNA binding"/>
    <property type="evidence" value="ECO:0007669"/>
    <property type="project" value="UniProtKB-UniRule"/>
</dbReference>
<dbReference type="GO" id="GO:0005737">
    <property type="term" value="C:cytoplasm"/>
    <property type="evidence" value="ECO:0007669"/>
    <property type="project" value="UniProtKB-SubCell"/>
</dbReference>
<evidence type="ECO:0000256" key="8">
    <source>
        <dbReference type="PROSITE-ProRule" id="PRU00176"/>
    </source>
</evidence>
<feature type="coiled-coil region" evidence="9">
    <location>
        <begin position="124"/>
        <end position="192"/>
    </location>
</feature>
<accession>A0A8C5MGR9</accession>
<dbReference type="InterPro" id="IPR036869">
    <property type="entry name" value="J_dom_sf"/>
</dbReference>
<dbReference type="InterPro" id="IPR001623">
    <property type="entry name" value="DnaJ_domain"/>
</dbReference>
<organism evidence="12 13">
    <name type="scientific">Leptobrachium leishanense</name>
    <name type="common">Leishan spiny toad</name>
    <dbReference type="NCBI Taxonomy" id="445787"/>
    <lineage>
        <taxon>Eukaryota</taxon>
        <taxon>Metazoa</taxon>
        <taxon>Chordata</taxon>
        <taxon>Craniata</taxon>
        <taxon>Vertebrata</taxon>
        <taxon>Euteleostomi</taxon>
        <taxon>Amphibia</taxon>
        <taxon>Batrachia</taxon>
        <taxon>Anura</taxon>
        <taxon>Pelobatoidea</taxon>
        <taxon>Megophryidae</taxon>
        <taxon>Leptobrachium</taxon>
    </lineage>
</organism>
<dbReference type="InterPro" id="IPR034254">
    <property type="entry name" value="DNAJC17_RRM"/>
</dbReference>
<sequence>MLSLFCSRHGCAYNLNYKTRAAPGNHVTVVQARKSEHLWKWFKVRLEMSAGKMAASKDLLQMDLYGLLDITPEATEKQIKKAYRQKALTCHPDKNPDNPRAADLFHQLSQALEVLTDGAARAAYDKLRKAKEAAARRTQKLDDKRKKVKLDLEAREREAQAQVAEEEVAIDARTLEQEIIRLREEGSRQLEKQKRLIQEQIRAEAESRLRGKTSPSSDAAEGAKLKLKWKCCRDDDTRGGYSEEVLRQLLQKYGEVQNVLMSSKKGTAVVEFSSFKAAELAVKNETGLLSNPLTVSWISDPPAPHTTEVYGHPGSTAQNALRSERDFESLVMMKMRQAAERQRLIEKLRQEEAE</sequence>
<dbReference type="PROSITE" id="PS50076">
    <property type="entry name" value="DNAJ_2"/>
    <property type="match status" value="1"/>
</dbReference>
<dbReference type="SUPFAM" id="SSF46565">
    <property type="entry name" value="Chaperone J-domain"/>
    <property type="match status" value="1"/>
</dbReference>
<dbReference type="Proteomes" id="UP000694569">
    <property type="component" value="Unplaced"/>
</dbReference>
<keyword evidence="3" id="KW-0963">Cytoplasm</keyword>
<keyword evidence="5" id="KW-0539">Nucleus</keyword>
<evidence type="ECO:0000313" key="13">
    <source>
        <dbReference type="Proteomes" id="UP000694569"/>
    </source>
</evidence>
<comment type="subcellular location">
    <subcellularLocation>
        <location evidence="2">Cytoplasm</location>
    </subcellularLocation>
    <subcellularLocation>
        <location evidence="1">Nucleus</location>
    </subcellularLocation>
</comment>
<dbReference type="PROSITE" id="PS50102">
    <property type="entry name" value="RRM"/>
    <property type="match status" value="1"/>
</dbReference>
<feature type="domain" description="RRM" evidence="11">
    <location>
        <begin position="242"/>
        <end position="300"/>
    </location>
</feature>
<dbReference type="AlphaFoldDB" id="A0A8C5MGR9"/>
<evidence type="ECO:0000256" key="1">
    <source>
        <dbReference type="ARBA" id="ARBA00004123"/>
    </source>
</evidence>
<evidence type="ECO:0000313" key="12">
    <source>
        <dbReference type="Ensembl" id="ENSLLEP00000013860.1"/>
    </source>
</evidence>
<dbReference type="Gene3D" id="1.10.287.110">
    <property type="entry name" value="DnaJ domain"/>
    <property type="match status" value="1"/>
</dbReference>
<name>A0A8C5MGR9_9ANUR</name>
<gene>
    <name evidence="12" type="primary">DNAJC17</name>
</gene>
<dbReference type="PRINTS" id="PR00625">
    <property type="entry name" value="JDOMAIN"/>
</dbReference>
<evidence type="ECO:0000256" key="4">
    <source>
        <dbReference type="ARBA" id="ARBA00023186"/>
    </source>
</evidence>
<evidence type="ECO:0000259" key="10">
    <source>
        <dbReference type="PROSITE" id="PS50076"/>
    </source>
</evidence>
<evidence type="ECO:0000256" key="9">
    <source>
        <dbReference type="SAM" id="Coils"/>
    </source>
</evidence>
<dbReference type="SMART" id="SM00271">
    <property type="entry name" value="DnaJ"/>
    <property type="match status" value="1"/>
</dbReference>
<evidence type="ECO:0000259" key="11">
    <source>
        <dbReference type="PROSITE" id="PS50102"/>
    </source>
</evidence>
<dbReference type="InterPro" id="IPR012677">
    <property type="entry name" value="Nucleotide-bd_a/b_plait_sf"/>
</dbReference>
<dbReference type="Gene3D" id="3.30.70.330">
    <property type="match status" value="1"/>
</dbReference>
<evidence type="ECO:0000256" key="7">
    <source>
        <dbReference type="ARBA" id="ARBA00074360"/>
    </source>
</evidence>
<dbReference type="SUPFAM" id="SSF54928">
    <property type="entry name" value="RNA-binding domain, RBD"/>
    <property type="match status" value="1"/>
</dbReference>
<protein>
    <recommendedName>
        <fullName evidence="7">DnaJ homolog subfamily C member 17</fullName>
    </recommendedName>
</protein>
<dbReference type="InterPro" id="IPR000504">
    <property type="entry name" value="RRM_dom"/>
</dbReference>
<reference evidence="12" key="1">
    <citation type="submission" date="2025-08" db="UniProtKB">
        <authorList>
            <consortium name="Ensembl"/>
        </authorList>
    </citation>
    <scope>IDENTIFICATION</scope>
</reference>
<dbReference type="PANTHER" id="PTHR44313">
    <property type="entry name" value="DNAJ HOMOLOG SUBFAMILY C MEMBER 17"/>
    <property type="match status" value="1"/>
</dbReference>
<dbReference type="PANTHER" id="PTHR44313:SF1">
    <property type="entry name" value="DNAJ HOMOLOG SUBFAMILY C MEMBER 17"/>
    <property type="match status" value="1"/>
</dbReference>
<comment type="function">
    <text evidence="6">May negatively affect PAX8-induced thyroglobulin/TG transcription.</text>
</comment>
<keyword evidence="8" id="KW-0694">RNA-binding</keyword>
<dbReference type="GeneTree" id="ENSGT00940000155132"/>
<proteinExistence type="predicted"/>
<dbReference type="InterPro" id="IPR052094">
    <property type="entry name" value="Pre-mRNA-splicing_ERAD"/>
</dbReference>
<evidence type="ECO:0000256" key="2">
    <source>
        <dbReference type="ARBA" id="ARBA00004496"/>
    </source>
</evidence>
<dbReference type="CDD" id="cd12429">
    <property type="entry name" value="RRM_DNAJC17"/>
    <property type="match status" value="1"/>
</dbReference>
<dbReference type="GO" id="GO:0000390">
    <property type="term" value="P:spliceosomal complex disassembly"/>
    <property type="evidence" value="ECO:0007669"/>
    <property type="project" value="TreeGrafter"/>
</dbReference>
<dbReference type="InterPro" id="IPR035979">
    <property type="entry name" value="RBD_domain_sf"/>
</dbReference>
<reference evidence="12" key="2">
    <citation type="submission" date="2025-09" db="UniProtKB">
        <authorList>
            <consortium name="Ensembl"/>
        </authorList>
    </citation>
    <scope>IDENTIFICATION</scope>
</reference>
<evidence type="ECO:0000256" key="5">
    <source>
        <dbReference type="ARBA" id="ARBA00023242"/>
    </source>
</evidence>
<dbReference type="GO" id="GO:0005681">
    <property type="term" value="C:spliceosomal complex"/>
    <property type="evidence" value="ECO:0007669"/>
    <property type="project" value="TreeGrafter"/>
</dbReference>
<keyword evidence="9" id="KW-0175">Coiled coil</keyword>
<dbReference type="Ensembl" id="ENSLLET00000014398.1">
    <property type="protein sequence ID" value="ENSLLEP00000013860.1"/>
    <property type="gene ID" value="ENSLLEG00000008781.1"/>
</dbReference>
<dbReference type="FunFam" id="1.10.287.110:FF:000059">
    <property type="entry name" value="dnaJ homolog subfamily C member 17"/>
    <property type="match status" value="1"/>
</dbReference>